<dbReference type="AlphaFoldDB" id="A0AAW1B0X5"/>
<dbReference type="InterPro" id="IPR043502">
    <property type="entry name" value="DNA/RNA_pol_sf"/>
</dbReference>
<dbReference type="PANTHER" id="PTHR34072:SF42">
    <property type="entry name" value="INTEGRASE CATALYTIC DOMAIN-CONTAINING PROTEIN"/>
    <property type="match status" value="1"/>
</dbReference>
<reference evidence="3 4" key="1">
    <citation type="journal article" date="2024" name="Proc. Natl. Acad. Sci. U.S.A.">
        <title>The genetic regulatory architecture and epigenomic basis for age-related changes in rattlesnake venom.</title>
        <authorList>
            <person name="Hogan M.P."/>
            <person name="Holding M.L."/>
            <person name="Nystrom G.S."/>
            <person name="Colston T.J."/>
            <person name="Bartlett D.A."/>
            <person name="Mason A.J."/>
            <person name="Ellsworth S.A."/>
            <person name="Rautsaw R.M."/>
            <person name="Lawrence K.C."/>
            <person name="Strickland J.L."/>
            <person name="He B."/>
            <person name="Fraser P."/>
            <person name="Margres M.J."/>
            <person name="Gilbert D.M."/>
            <person name="Gibbs H.L."/>
            <person name="Parkinson C.L."/>
            <person name="Rokyta D.R."/>
        </authorList>
    </citation>
    <scope>NUCLEOTIDE SEQUENCE [LARGE SCALE GENOMIC DNA]</scope>
    <source>
        <strain evidence="3">DRR0105</strain>
    </source>
</reference>
<feature type="domain" description="Integrase zinc-binding" evidence="2">
    <location>
        <begin position="291"/>
        <end position="323"/>
    </location>
</feature>
<organism evidence="3 4">
    <name type="scientific">Crotalus adamanteus</name>
    <name type="common">Eastern diamondback rattlesnake</name>
    <dbReference type="NCBI Taxonomy" id="8729"/>
    <lineage>
        <taxon>Eukaryota</taxon>
        <taxon>Metazoa</taxon>
        <taxon>Chordata</taxon>
        <taxon>Craniata</taxon>
        <taxon>Vertebrata</taxon>
        <taxon>Euteleostomi</taxon>
        <taxon>Lepidosauria</taxon>
        <taxon>Squamata</taxon>
        <taxon>Bifurcata</taxon>
        <taxon>Unidentata</taxon>
        <taxon>Episquamata</taxon>
        <taxon>Toxicofera</taxon>
        <taxon>Serpentes</taxon>
        <taxon>Colubroidea</taxon>
        <taxon>Viperidae</taxon>
        <taxon>Crotalinae</taxon>
        <taxon>Crotalus</taxon>
    </lineage>
</organism>
<keyword evidence="4" id="KW-1185">Reference proteome</keyword>
<sequence length="324" mass="37601">MDLEKVKSLQEWQPPQRVKDVQRLLGFANYYHTFIPHFATLTTPLSNLLRKGVKFHWGAEEQRALDAIKAAFASKPILKHPDPLRLFVVETDASDVAVGAVLQQAYGPTGTLFPCAYYSWKLSAPEQNYTIWDKELLAVKVTFETWWHHLEGVCHQVKVQTDHQNLEHPWMARTLNQQQVRWSLFFARFNFRVTYVPSGWNPRADALSRKPEFTQKEDKIMPRTVIPLERLAATEEPMDLRSRICEAQQQDLFVAAQCHELAGDEGDKTPWKYMDDLLQFRDHIYVPGGSLHGIILRQCHDSPSAGHFGVFKTMHFVSRTFWWL</sequence>
<accession>A0AAW1B0X5</accession>
<dbReference type="Gene3D" id="1.10.340.70">
    <property type="match status" value="1"/>
</dbReference>
<dbReference type="InterPro" id="IPR041577">
    <property type="entry name" value="RT_RNaseH_2"/>
</dbReference>
<dbReference type="FunFam" id="3.30.70.270:FF:000020">
    <property type="entry name" value="Transposon Tf2-6 polyprotein-like Protein"/>
    <property type="match status" value="1"/>
</dbReference>
<name>A0AAW1B0X5_CROAD</name>
<comment type="caution">
    <text evidence="3">The sequence shown here is derived from an EMBL/GenBank/DDBJ whole genome shotgun (WGS) entry which is preliminary data.</text>
</comment>
<protein>
    <submittedName>
        <fullName evidence="3">Retrotransposon-like 1</fullName>
    </submittedName>
</protein>
<evidence type="ECO:0000313" key="3">
    <source>
        <dbReference type="EMBL" id="KAK9395779.1"/>
    </source>
</evidence>
<evidence type="ECO:0000313" key="4">
    <source>
        <dbReference type="Proteomes" id="UP001474421"/>
    </source>
</evidence>
<gene>
    <name evidence="3" type="ORF">NXF25_019140</name>
</gene>
<dbReference type="PANTHER" id="PTHR34072">
    <property type="entry name" value="ENZYMATIC POLYPROTEIN-RELATED"/>
    <property type="match status" value="1"/>
</dbReference>
<evidence type="ECO:0000259" key="2">
    <source>
        <dbReference type="Pfam" id="PF17921"/>
    </source>
</evidence>
<proteinExistence type="predicted"/>
<dbReference type="EMBL" id="JAOTOJ010000009">
    <property type="protein sequence ID" value="KAK9395779.1"/>
    <property type="molecule type" value="Genomic_DNA"/>
</dbReference>
<feature type="domain" description="Reverse transcriptase/retrotransposon-derived protein RNase H-like" evidence="1">
    <location>
        <begin position="57"/>
        <end position="158"/>
    </location>
</feature>
<dbReference type="Proteomes" id="UP001474421">
    <property type="component" value="Unassembled WGS sequence"/>
</dbReference>
<dbReference type="InterPro" id="IPR043128">
    <property type="entry name" value="Rev_trsase/Diguanyl_cyclase"/>
</dbReference>
<dbReference type="Pfam" id="PF17919">
    <property type="entry name" value="RT_RNaseH_2"/>
    <property type="match status" value="1"/>
</dbReference>
<evidence type="ECO:0000259" key="1">
    <source>
        <dbReference type="Pfam" id="PF17919"/>
    </source>
</evidence>
<dbReference type="InterPro" id="IPR041588">
    <property type="entry name" value="Integrase_H2C2"/>
</dbReference>
<dbReference type="SUPFAM" id="SSF56672">
    <property type="entry name" value="DNA/RNA polymerases"/>
    <property type="match status" value="1"/>
</dbReference>
<dbReference type="Pfam" id="PF17921">
    <property type="entry name" value="Integrase_H2C2"/>
    <property type="match status" value="1"/>
</dbReference>
<dbReference type="CDD" id="cd09274">
    <property type="entry name" value="RNase_HI_RT_Ty3"/>
    <property type="match status" value="1"/>
</dbReference>
<dbReference type="Gene3D" id="3.30.70.270">
    <property type="match status" value="1"/>
</dbReference>